<feature type="binding site" evidence="12 15">
    <location>
        <position position="46"/>
    </location>
    <ligand>
        <name>pyruvate</name>
        <dbReference type="ChEBI" id="CHEBI:15361"/>
    </ligand>
</feature>
<organism evidence="16 17">
    <name type="scientific">Halobacillus yeomjeoni</name>
    <dbReference type="NCBI Taxonomy" id="311194"/>
    <lineage>
        <taxon>Bacteria</taxon>
        <taxon>Bacillati</taxon>
        <taxon>Bacillota</taxon>
        <taxon>Bacilli</taxon>
        <taxon>Bacillales</taxon>
        <taxon>Bacillaceae</taxon>
        <taxon>Halobacillus</taxon>
    </lineage>
</organism>
<dbReference type="InterPro" id="IPR020625">
    <property type="entry name" value="Schiff_base-form_aldolases_AS"/>
</dbReference>
<comment type="function">
    <text evidence="1 12">Catalyzes the condensation of (S)-aspartate-beta-semialdehyde [(S)-ASA] and pyruvate to 4-hydroxy-tetrahydrodipicolinate (HTPA).</text>
</comment>
<dbReference type="EMBL" id="JADZSC010000001">
    <property type="protein sequence ID" value="MBH0229328.1"/>
    <property type="molecule type" value="Genomic_DNA"/>
</dbReference>
<dbReference type="HAMAP" id="MF_00418">
    <property type="entry name" value="DapA"/>
    <property type="match status" value="1"/>
</dbReference>
<dbReference type="NCBIfam" id="TIGR00674">
    <property type="entry name" value="dapA"/>
    <property type="match status" value="1"/>
</dbReference>
<feature type="active site" description="Schiff-base intermediate with substrate" evidence="12 14">
    <location>
        <position position="162"/>
    </location>
</feature>
<dbReference type="PANTHER" id="PTHR12128:SF66">
    <property type="entry name" value="4-HYDROXY-2-OXOGLUTARATE ALDOLASE, MITOCHONDRIAL"/>
    <property type="match status" value="1"/>
</dbReference>
<comment type="subunit">
    <text evidence="12">Homotetramer; dimer of dimers.</text>
</comment>
<dbReference type="EC" id="4.3.3.7" evidence="4 12"/>
<dbReference type="Gene3D" id="3.20.20.70">
    <property type="entry name" value="Aldolase class I"/>
    <property type="match status" value="1"/>
</dbReference>
<keyword evidence="9 12" id="KW-0456">Lyase</keyword>
<evidence type="ECO:0000256" key="7">
    <source>
        <dbReference type="ARBA" id="ARBA00022915"/>
    </source>
</evidence>
<keyword evidence="17" id="KW-1185">Reference proteome</keyword>
<proteinExistence type="inferred from homology"/>
<evidence type="ECO:0000256" key="11">
    <source>
        <dbReference type="ARBA" id="ARBA00047836"/>
    </source>
</evidence>
<dbReference type="GO" id="GO:0008840">
    <property type="term" value="F:4-hydroxy-tetrahydrodipicolinate synthase activity"/>
    <property type="evidence" value="ECO:0007669"/>
    <property type="project" value="UniProtKB-UniRule"/>
</dbReference>
<sequence>MNFGKVLTAMVTPFDKKGNIDFDTTTTLIDYLLDNGSDGLVVAGTTGESPTLSTDEKISLWKHVVNVVGGRVPVIAGSGSNDTRASVELSKQAEQIGVDAVMVVAPYYNKPCQKGLYEHFKAVAGAVGIPVMIYNVPGRAVVKIEPETIIALSNIPNIVSVKEATGDLDSMAAIISKTDDGFSLYSGDDNLTLPSYTIGASGIISVSSHVVGKEMQKMLTLHEQGKRKEAAELHQKLLPIFNGMFSAPSPTPVKEALRIRGIDTGSVRLPLIPLNPDQQNDVRNLFQSL</sequence>
<evidence type="ECO:0000256" key="15">
    <source>
        <dbReference type="PIRSR" id="PIRSR001365-2"/>
    </source>
</evidence>
<comment type="subcellular location">
    <subcellularLocation>
        <location evidence="12">Cytoplasm</location>
    </subcellularLocation>
</comment>
<evidence type="ECO:0000256" key="13">
    <source>
        <dbReference type="PIRNR" id="PIRNR001365"/>
    </source>
</evidence>
<keyword evidence="6 12" id="KW-0028">Amino-acid biosynthesis</keyword>
<keyword evidence="5 12" id="KW-0963">Cytoplasm</keyword>
<dbReference type="PRINTS" id="PR00146">
    <property type="entry name" value="DHPICSNTHASE"/>
</dbReference>
<dbReference type="GO" id="GO:0005829">
    <property type="term" value="C:cytosol"/>
    <property type="evidence" value="ECO:0007669"/>
    <property type="project" value="TreeGrafter"/>
</dbReference>
<keyword evidence="8 12" id="KW-0457">Lysine biosynthesis</keyword>
<feature type="binding site" evidence="12 15">
    <location>
        <position position="204"/>
    </location>
    <ligand>
        <name>pyruvate</name>
        <dbReference type="ChEBI" id="CHEBI:15361"/>
    </ligand>
</feature>
<evidence type="ECO:0000256" key="4">
    <source>
        <dbReference type="ARBA" id="ARBA00012086"/>
    </source>
</evidence>
<comment type="caution">
    <text evidence="12">Was originally thought to be a dihydrodipicolinate synthase (DHDPS), catalyzing the condensation of (S)-aspartate-beta-semialdehyde [(S)-ASA] and pyruvate to dihydrodipicolinate (DHDP). However, it was shown in E.coli that the product of the enzymatic reaction is not dihydrodipicolinate but in fact (4S)-4-hydroxy-2,3,4,5-tetrahydro-(2S)-dipicolinic acid (HTPA), and that the consecutive dehydration reaction leading to DHDP is not spontaneous but catalyzed by DapB.</text>
</comment>
<gene>
    <name evidence="12 16" type="primary">dapA</name>
    <name evidence="16" type="ORF">H0267_03785</name>
</gene>
<evidence type="ECO:0000256" key="3">
    <source>
        <dbReference type="ARBA" id="ARBA00007592"/>
    </source>
</evidence>
<dbReference type="SMART" id="SM01130">
    <property type="entry name" value="DHDPS"/>
    <property type="match status" value="1"/>
</dbReference>
<evidence type="ECO:0000256" key="10">
    <source>
        <dbReference type="ARBA" id="ARBA00023270"/>
    </source>
</evidence>
<dbReference type="PIRSF" id="PIRSF001365">
    <property type="entry name" value="DHDPS"/>
    <property type="match status" value="1"/>
</dbReference>
<comment type="pathway">
    <text evidence="2 12">Amino-acid biosynthesis; L-lysine biosynthesis via DAP pathway; (S)-tetrahydrodipicolinate from L-aspartate: step 3/4.</text>
</comment>
<comment type="similarity">
    <text evidence="3 12 13">Belongs to the DapA family.</text>
</comment>
<dbReference type="Proteomes" id="UP000614490">
    <property type="component" value="Unassembled WGS sequence"/>
</dbReference>
<dbReference type="PROSITE" id="PS00666">
    <property type="entry name" value="DHDPS_2"/>
    <property type="match status" value="1"/>
</dbReference>
<feature type="active site" description="Proton donor/acceptor" evidence="12 14">
    <location>
        <position position="134"/>
    </location>
</feature>
<accession>A0A931HTW6</accession>
<feature type="site" description="Part of a proton relay during catalysis" evidence="12">
    <location>
        <position position="45"/>
    </location>
</feature>
<evidence type="ECO:0000313" key="16">
    <source>
        <dbReference type="EMBL" id="MBH0229328.1"/>
    </source>
</evidence>
<evidence type="ECO:0000256" key="9">
    <source>
        <dbReference type="ARBA" id="ARBA00023239"/>
    </source>
</evidence>
<evidence type="ECO:0000256" key="6">
    <source>
        <dbReference type="ARBA" id="ARBA00022605"/>
    </source>
</evidence>
<name>A0A931HTW6_9BACI</name>
<evidence type="ECO:0000256" key="14">
    <source>
        <dbReference type="PIRSR" id="PIRSR001365-1"/>
    </source>
</evidence>
<evidence type="ECO:0000256" key="2">
    <source>
        <dbReference type="ARBA" id="ARBA00005120"/>
    </source>
</evidence>
<dbReference type="InterPro" id="IPR005263">
    <property type="entry name" value="DapA"/>
</dbReference>
<evidence type="ECO:0000256" key="1">
    <source>
        <dbReference type="ARBA" id="ARBA00003294"/>
    </source>
</evidence>
<dbReference type="SUPFAM" id="SSF51569">
    <property type="entry name" value="Aldolase"/>
    <property type="match status" value="1"/>
</dbReference>
<comment type="catalytic activity">
    <reaction evidence="11 12">
        <text>L-aspartate 4-semialdehyde + pyruvate = (2S,4S)-4-hydroxy-2,3,4,5-tetrahydrodipicolinate + H2O + H(+)</text>
        <dbReference type="Rhea" id="RHEA:34171"/>
        <dbReference type="ChEBI" id="CHEBI:15361"/>
        <dbReference type="ChEBI" id="CHEBI:15377"/>
        <dbReference type="ChEBI" id="CHEBI:15378"/>
        <dbReference type="ChEBI" id="CHEBI:67139"/>
        <dbReference type="ChEBI" id="CHEBI:537519"/>
        <dbReference type="EC" id="4.3.3.7"/>
    </reaction>
</comment>
<dbReference type="Pfam" id="PF00701">
    <property type="entry name" value="DHDPS"/>
    <property type="match status" value="1"/>
</dbReference>
<keyword evidence="10 12" id="KW-0704">Schiff base</keyword>
<dbReference type="CDD" id="cd00950">
    <property type="entry name" value="DHDPS"/>
    <property type="match status" value="1"/>
</dbReference>
<dbReference type="RefSeq" id="WP_197315948.1">
    <property type="nucleotide sequence ID" value="NZ_JADZSC010000001.1"/>
</dbReference>
<evidence type="ECO:0000256" key="5">
    <source>
        <dbReference type="ARBA" id="ARBA00022490"/>
    </source>
</evidence>
<evidence type="ECO:0000313" key="17">
    <source>
        <dbReference type="Proteomes" id="UP000614490"/>
    </source>
</evidence>
<dbReference type="PROSITE" id="PS00665">
    <property type="entry name" value="DHDPS_1"/>
    <property type="match status" value="1"/>
</dbReference>
<dbReference type="AlphaFoldDB" id="A0A931HTW6"/>
<evidence type="ECO:0000256" key="12">
    <source>
        <dbReference type="HAMAP-Rule" id="MF_00418"/>
    </source>
</evidence>
<dbReference type="GO" id="GO:0009089">
    <property type="term" value="P:lysine biosynthetic process via diaminopimelate"/>
    <property type="evidence" value="ECO:0007669"/>
    <property type="project" value="UniProtKB-UniRule"/>
</dbReference>
<dbReference type="InterPro" id="IPR002220">
    <property type="entry name" value="DapA-like"/>
</dbReference>
<dbReference type="PANTHER" id="PTHR12128">
    <property type="entry name" value="DIHYDRODIPICOLINATE SYNTHASE"/>
    <property type="match status" value="1"/>
</dbReference>
<dbReference type="InterPro" id="IPR013785">
    <property type="entry name" value="Aldolase_TIM"/>
</dbReference>
<reference evidence="16 17" key="1">
    <citation type="journal article" date="2005" name="Int. J. Syst. Evol. Microbiol.">
        <title>Halobacillus yeomjeoni sp. nov., isolated from a marine solar saltern in Korea.</title>
        <authorList>
            <person name="Yoon J.H."/>
            <person name="Kang S.J."/>
            <person name="Lee C.H."/>
            <person name="Oh H.W."/>
            <person name="Oh T.K."/>
        </authorList>
    </citation>
    <scope>NUCLEOTIDE SEQUENCE [LARGE SCALE GENOMIC DNA]</scope>
    <source>
        <strain evidence="16 17">KCTC 3957</strain>
    </source>
</reference>
<evidence type="ECO:0000256" key="8">
    <source>
        <dbReference type="ARBA" id="ARBA00023154"/>
    </source>
</evidence>
<keyword evidence="7 12" id="KW-0220">Diaminopimelate biosynthesis</keyword>
<feature type="site" description="Part of a proton relay during catalysis" evidence="12">
    <location>
        <position position="108"/>
    </location>
</feature>
<comment type="caution">
    <text evidence="16">The sequence shown here is derived from an EMBL/GenBank/DDBJ whole genome shotgun (WGS) entry which is preliminary data.</text>
</comment>
<protein>
    <recommendedName>
        <fullName evidence="4 12">4-hydroxy-tetrahydrodipicolinate synthase</fullName>
        <shortName evidence="12">HTPA synthase</shortName>
        <ecNumber evidence="4 12">4.3.3.7</ecNumber>
    </recommendedName>
</protein>
<dbReference type="InterPro" id="IPR020624">
    <property type="entry name" value="Schiff_base-form_aldolases_CS"/>
</dbReference>
<dbReference type="GO" id="GO:0019877">
    <property type="term" value="P:diaminopimelate biosynthetic process"/>
    <property type="evidence" value="ECO:0007669"/>
    <property type="project" value="UniProtKB-UniRule"/>
</dbReference>